<evidence type="ECO:0000313" key="1">
    <source>
        <dbReference type="EMBL" id="TQF69246.1"/>
    </source>
</evidence>
<dbReference type="EMBL" id="VIGH01000004">
    <property type="protein sequence ID" value="TQF69246.1"/>
    <property type="molecule type" value="Genomic_DNA"/>
</dbReference>
<reference evidence="1 2" key="1">
    <citation type="submission" date="2019-06" db="EMBL/GenBank/DDBJ databases">
        <title>Rhodococcus spaelei sp. nov., isolated from a cave.</title>
        <authorList>
            <person name="Lee S.D."/>
        </authorList>
    </citation>
    <scope>NUCLEOTIDE SEQUENCE [LARGE SCALE GENOMIC DNA]</scope>
    <source>
        <strain evidence="1 2">C9-5</strain>
    </source>
</reference>
<comment type="caution">
    <text evidence="1">The sequence shown here is derived from an EMBL/GenBank/DDBJ whole genome shotgun (WGS) entry which is preliminary data.</text>
</comment>
<name>A0A541BA89_9NOCA</name>
<keyword evidence="2" id="KW-1185">Reference proteome</keyword>
<evidence type="ECO:0000313" key="2">
    <source>
        <dbReference type="Proteomes" id="UP000316256"/>
    </source>
</evidence>
<gene>
    <name evidence="1" type="ORF">FK531_10910</name>
</gene>
<dbReference type="AlphaFoldDB" id="A0A541BA89"/>
<proteinExistence type="predicted"/>
<organism evidence="1 2">
    <name type="scientific">Rhodococcus spelaei</name>
    <dbReference type="NCBI Taxonomy" id="2546320"/>
    <lineage>
        <taxon>Bacteria</taxon>
        <taxon>Bacillati</taxon>
        <taxon>Actinomycetota</taxon>
        <taxon>Actinomycetes</taxon>
        <taxon>Mycobacteriales</taxon>
        <taxon>Nocardiaceae</taxon>
        <taxon>Rhodococcus</taxon>
    </lineage>
</organism>
<accession>A0A541BA89</accession>
<sequence>MIVRAATAVATEVSEAVADLDGSQRIVEAIVASVRAVRVSPALHAWFALCDTTMLHENPPD</sequence>
<protein>
    <submittedName>
        <fullName evidence="1">Uncharacterized protein</fullName>
    </submittedName>
</protein>
<dbReference type="RefSeq" id="WP_142099117.1">
    <property type="nucleotide sequence ID" value="NZ_VIGH01000004.1"/>
</dbReference>
<dbReference type="Proteomes" id="UP000316256">
    <property type="component" value="Unassembled WGS sequence"/>
</dbReference>